<dbReference type="InterPro" id="IPR024344">
    <property type="entry name" value="MDMPI_metal-binding"/>
</dbReference>
<dbReference type="EMBL" id="FNCC01000018">
    <property type="protein sequence ID" value="SDH25594.1"/>
    <property type="molecule type" value="Genomic_DNA"/>
</dbReference>
<evidence type="ECO:0000259" key="1">
    <source>
        <dbReference type="Pfam" id="PF07398"/>
    </source>
</evidence>
<evidence type="ECO:0000259" key="2">
    <source>
        <dbReference type="Pfam" id="PF11716"/>
    </source>
</evidence>
<dbReference type="STRING" id="200378.SAMN05216553_118171"/>
<dbReference type="PANTHER" id="PTHR40758:SF1">
    <property type="entry name" value="CONSERVED PROTEIN"/>
    <property type="match status" value="1"/>
</dbReference>
<dbReference type="PANTHER" id="PTHR40758">
    <property type="entry name" value="CONSERVED PROTEIN"/>
    <property type="match status" value="1"/>
</dbReference>
<feature type="domain" description="Mycothiol-dependent maleylpyruvate isomerase metal-binding" evidence="2">
    <location>
        <begin position="27"/>
        <end position="153"/>
    </location>
</feature>
<dbReference type="InterPro" id="IPR017517">
    <property type="entry name" value="Maleyloyr_isom"/>
</dbReference>
<reference evidence="4" key="1">
    <citation type="submission" date="2016-10" db="EMBL/GenBank/DDBJ databases">
        <authorList>
            <person name="Varghese N."/>
            <person name="Submissions S."/>
        </authorList>
    </citation>
    <scope>NUCLEOTIDE SEQUENCE [LARGE SCALE GENOMIC DNA]</scope>
    <source>
        <strain evidence="4">CGMCC 4.3506</strain>
    </source>
</reference>
<dbReference type="Pfam" id="PF11716">
    <property type="entry name" value="MDMPI_N"/>
    <property type="match status" value="1"/>
</dbReference>
<dbReference type="AlphaFoldDB" id="A0A1G8AXM4"/>
<dbReference type="InterPro" id="IPR010872">
    <property type="entry name" value="MDMPI_C-term_domain"/>
</dbReference>
<protein>
    <submittedName>
        <fullName evidence="3">TIGR03083 family protein</fullName>
    </submittedName>
</protein>
<dbReference type="GO" id="GO:0046872">
    <property type="term" value="F:metal ion binding"/>
    <property type="evidence" value="ECO:0007669"/>
    <property type="project" value="InterPro"/>
</dbReference>
<dbReference type="Gene3D" id="1.20.120.450">
    <property type="entry name" value="dinb family like domain"/>
    <property type="match status" value="1"/>
</dbReference>
<organism evidence="3 4">
    <name type="scientific">Lentzea fradiae</name>
    <dbReference type="NCBI Taxonomy" id="200378"/>
    <lineage>
        <taxon>Bacteria</taxon>
        <taxon>Bacillati</taxon>
        <taxon>Actinomycetota</taxon>
        <taxon>Actinomycetes</taxon>
        <taxon>Pseudonocardiales</taxon>
        <taxon>Pseudonocardiaceae</taxon>
        <taxon>Lentzea</taxon>
    </lineage>
</organism>
<dbReference type="GO" id="GO:0005886">
    <property type="term" value="C:plasma membrane"/>
    <property type="evidence" value="ECO:0007669"/>
    <property type="project" value="TreeGrafter"/>
</dbReference>
<dbReference type="InterPro" id="IPR034660">
    <property type="entry name" value="DinB/YfiT-like"/>
</dbReference>
<name>A0A1G8AXM4_9PSEU</name>
<evidence type="ECO:0000313" key="3">
    <source>
        <dbReference type="EMBL" id="SDH25594.1"/>
    </source>
</evidence>
<dbReference type="NCBIfam" id="TIGR03083">
    <property type="entry name" value="maleylpyruvate isomerase family mycothiol-dependent enzyme"/>
    <property type="match status" value="1"/>
</dbReference>
<gene>
    <name evidence="3" type="ORF">SAMN05216553_118171</name>
</gene>
<feature type="domain" description="MDMPI C-terminal" evidence="1">
    <location>
        <begin position="167"/>
        <end position="263"/>
    </location>
</feature>
<dbReference type="Proteomes" id="UP000199623">
    <property type="component" value="Unassembled WGS sequence"/>
</dbReference>
<keyword evidence="4" id="KW-1185">Reference proteome</keyword>
<sequence>MNPSQAPAGVPTLETMGIPDYERRRAEIVHQTELLVSVLEGADLGVQVPSIPNWTLNQLLRHLGHTQRWVAMMLRERVPEVDFSRNRAHDLDTYVDEKPADLVPWLREGATALSDVLGELDPDEMIAPFGGLPGPHMWSRRATHEVVVHRWDAYDTLGVSYALAPEIAQDTLREWTDIAVPHAFRRRPSETAALAGTGTVHLHATDAEAEFVIDFTGATPVVREGHEKASVAVRGPVVDLMLAVYRRGPADGLEVFGDRDLLDLMLDKVRF</sequence>
<evidence type="ECO:0000313" key="4">
    <source>
        <dbReference type="Proteomes" id="UP000199623"/>
    </source>
</evidence>
<dbReference type="Pfam" id="PF07398">
    <property type="entry name" value="MDMPI_C"/>
    <property type="match status" value="1"/>
</dbReference>
<dbReference type="SUPFAM" id="SSF109854">
    <property type="entry name" value="DinB/YfiT-like putative metalloenzymes"/>
    <property type="match status" value="1"/>
</dbReference>
<accession>A0A1G8AXM4</accession>
<proteinExistence type="predicted"/>